<dbReference type="Proteomes" id="UP000229757">
    <property type="component" value="Chromosome"/>
</dbReference>
<feature type="chain" id="PRO_5014745885" evidence="3">
    <location>
        <begin position="23"/>
        <end position="546"/>
    </location>
</feature>
<dbReference type="InterPro" id="IPR025738">
    <property type="entry name" value="BatD"/>
</dbReference>
<dbReference type="Pfam" id="PF13584">
    <property type="entry name" value="BatD"/>
    <property type="match status" value="1"/>
</dbReference>
<feature type="signal peptide" evidence="3">
    <location>
        <begin position="1"/>
        <end position="22"/>
    </location>
</feature>
<dbReference type="RefSeq" id="WP_100256450.1">
    <property type="nucleotide sequence ID" value="NZ_CP011797.1"/>
</dbReference>
<name>A0A2K8KQE4_9GAMM</name>
<keyword evidence="2" id="KW-0812">Transmembrane</keyword>
<feature type="region of interest" description="Disordered" evidence="1">
    <location>
        <begin position="371"/>
        <end position="399"/>
    </location>
</feature>
<keyword evidence="2" id="KW-0472">Membrane</keyword>
<dbReference type="KEGG" id="rfo:REIFOR_00913"/>
<dbReference type="OrthoDB" id="5293418at2"/>
<sequence length="546" mass="60198">MVTAWRLGALITMFLVVGLAEAAVSAQVDRTELYNDESLVLTVTVSPAAELNSTDLAALASLFSIEQRVQQQSSQNINGRARSRVDYQFRLSSKARGVVAIPSIRAGDEQSEPIFVTVLDARQRGDSLAEDAVQFTGRLSNNRPYVDQAFEIVLEFAYKIQVKGAIETIDLDSFETRLVKEENTNTTRNGQTYNLYRQVLELTPKNPGAVKIPTIVFNGEYPDSAQGRYVRFSRTVDLEPIEIRAIPASFPSDAYWLPATEIRLSDNLDTGQPMDTNSHLDWQISTQTQGLAASRLPDPLATISASLDSRLRLYRNEATFSDNQRLDSAALTIDTPGTYRIPAIRIPWWNTDTDTLAWAELPERTIRVVATTQVSPKGTGQAPGAEPLLSPESRSTEQPELAPFGPNYWLYATLLAGLGWLLTLGLWWRQVRTVTTARSTDVLTPGAVSPNWAVAQRLAKASDYSGLYQCLLRLTGAGNDPLTVVKARLDQSTRQSFEDLERSLFSDQATPPSASAMTALVQALERLIGRTGSARAPDEALRLYPN</sequence>
<evidence type="ECO:0000256" key="1">
    <source>
        <dbReference type="SAM" id="MobiDB-lite"/>
    </source>
</evidence>
<dbReference type="PANTHER" id="PTHR40940">
    <property type="entry name" value="PROTEIN BATD-RELATED"/>
    <property type="match status" value="1"/>
</dbReference>
<dbReference type="AlphaFoldDB" id="A0A2K8KQE4"/>
<accession>A0A2K8KQE4</accession>
<evidence type="ECO:0000256" key="3">
    <source>
        <dbReference type="SAM" id="SignalP"/>
    </source>
</evidence>
<evidence type="ECO:0000313" key="5">
    <source>
        <dbReference type="Proteomes" id="UP000229757"/>
    </source>
</evidence>
<keyword evidence="3" id="KW-0732">Signal</keyword>
<protein>
    <submittedName>
        <fullName evidence="4">BatD-like protein</fullName>
    </submittedName>
</protein>
<feature type="transmembrane region" description="Helical" evidence="2">
    <location>
        <begin position="408"/>
        <end position="428"/>
    </location>
</feature>
<keyword evidence="2" id="KW-1133">Transmembrane helix</keyword>
<reference evidence="4 5" key="1">
    <citation type="journal article" date="2017" name="Environ. Microbiol.">
        <title>Genomic and physiological analyses of 'Reinekea forsetii' reveal a versatile opportunistic lifestyle during spring algae blooms.</title>
        <authorList>
            <person name="Avci B."/>
            <person name="Hahnke R.L."/>
            <person name="Chafee M."/>
            <person name="Fischer T."/>
            <person name="Gruber-Vodicka H."/>
            <person name="Tegetmeyer H.E."/>
            <person name="Harder J."/>
            <person name="Fuchs B.M."/>
            <person name="Amann R.I."/>
            <person name="Teeling H."/>
        </authorList>
    </citation>
    <scope>NUCLEOTIDE SEQUENCE [LARGE SCALE GENOMIC DNA]</scope>
    <source>
        <strain evidence="4 5">Hel1_31_D35</strain>
    </source>
</reference>
<evidence type="ECO:0000256" key="2">
    <source>
        <dbReference type="SAM" id="Phobius"/>
    </source>
</evidence>
<proteinExistence type="predicted"/>
<keyword evidence="5" id="KW-1185">Reference proteome</keyword>
<dbReference type="EMBL" id="CP011797">
    <property type="protein sequence ID" value="ATX76081.1"/>
    <property type="molecule type" value="Genomic_DNA"/>
</dbReference>
<organism evidence="4 5">
    <name type="scientific">Reinekea forsetii</name>
    <dbReference type="NCBI Taxonomy" id="1336806"/>
    <lineage>
        <taxon>Bacteria</taxon>
        <taxon>Pseudomonadati</taxon>
        <taxon>Pseudomonadota</taxon>
        <taxon>Gammaproteobacteria</taxon>
        <taxon>Oceanospirillales</taxon>
        <taxon>Saccharospirillaceae</taxon>
        <taxon>Reinekea</taxon>
    </lineage>
</organism>
<evidence type="ECO:0000313" key="4">
    <source>
        <dbReference type="EMBL" id="ATX76081.1"/>
    </source>
</evidence>
<gene>
    <name evidence="4" type="ORF">REIFOR_00913</name>
</gene>
<dbReference type="PANTHER" id="PTHR40940:SF1">
    <property type="entry name" value="PROTEIN BATD"/>
    <property type="match status" value="1"/>
</dbReference>